<evidence type="ECO:0000313" key="1">
    <source>
        <dbReference type="EMBL" id="RYJ37482.1"/>
    </source>
</evidence>
<dbReference type="AlphaFoldDB" id="A0A444VUV9"/>
<protein>
    <submittedName>
        <fullName evidence="1">Uncharacterized protein</fullName>
    </submittedName>
</protein>
<sequence length="41" mass="4635">MLPIAIGSVKNLNAKKFHADSSRFQLIKLDFFNEIDKKSAV</sequence>
<gene>
    <name evidence="1" type="ORF">NU08_3474</name>
</gene>
<organism evidence="1 2">
    <name type="scientific">Flavobacterium anhuiense</name>
    <dbReference type="NCBI Taxonomy" id="459526"/>
    <lineage>
        <taxon>Bacteria</taxon>
        <taxon>Pseudomonadati</taxon>
        <taxon>Bacteroidota</taxon>
        <taxon>Flavobacteriia</taxon>
        <taxon>Flavobacteriales</taxon>
        <taxon>Flavobacteriaceae</taxon>
        <taxon>Flavobacterium</taxon>
    </lineage>
</organism>
<comment type="caution">
    <text evidence="1">The sequence shown here is derived from an EMBL/GenBank/DDBJ whole genome shotgun (WGS) entry which is preliminary data.</text>
</comment>
<evidence type="ECO:0000313" key="2">
    <source>
        <dbReference type="Proteomes" id="UP000290433"/>
    </source>
</evidence>
<reference evidence="1 2" key="1">
    <citation type="submission" date="2014-12" db="EMBL/GenBank/DDBJ databases">
        <title>Genome sequence of Flavobacterium anhuiense RCM74.</title>
        <authorList>
            <person name="Kim J.F."/>
            <person name="Song J.Y."/>
            <person name="Kwak M.-J."/>
            <person name="Lee S.-W."/>
        </authorList>
    </citation>
    <scope>NUCLEOTIDE SEQUENCE [LARGE SCALE GENOMIC DNA]</scope>
    <source>
        <strain evidence="1 2">RCM74</strain>
    </source>
</reference>
<dbReference type="Proteomes" id="UP000290433">
    <property type="component" value="Unassembled WGS sequence"/>
</dbReference>
<proteinExistence type="predicted"/>
<accession>A0A444VUV9</accession>
<name>A0A444VUV9_9FLAO</name>
<dbReference type="EMBL" id="JUIV01000015">
    <property type="protein sequence ID" value="RYJ37482.1"/>
    <property type="molecule type" value="Genomic_DNA"/>
</dbReference>